<dbReference type="CDD" id="cd04301">
    <property type="entry name" value="NAT_SF"/>
    <property type="match status" value="1"/>
</dbReference>
<evidence type="ECO:0000313" key="5">
    <source>
        <dbReference type="EMBL" id="QAV20522.1"/>
    </source>
</evidence>
<dbReference type="GeneID" id="95377806"/>
<keyword evidence="2" id="KW-0012">Acyltransferase</keyword>
<dbReference type="EMBL" id="JAMDMJ010000003">
    <property type="protein sequence ID" value="MCY9594790.1"/>
    <property type="molecule type" value="Genomic_DNA"/>
</dbReference>
<dbReference type="PANTHER" id="PTHR43877">
    <property type="entry name" value="AMINOALKYLPHOSPHONATE N-ACETYLTRANSFERASE-RELATED-RELATED"/>
    <property type="match status" value="1"/>
</dbReference>
<accession>A0A410X1N1</accession>
<dbReference type="InterPro" id="IPR000182">
    <property type="entry name" value="GNAT_dom"/>
</dbReference>
<keyword evidence="7" id="KW-1185">Reference proteome</keyword>
<dbReference type="OrthoDB" id="3389160at2"/>
<evidence type="ECO:0000256" key="2">
    <source>
        <dbReference type="ARBA" id="ARBA00023315"/>
    </source>
</evidence>
<keyword evidence="1 5" id="KW-0808">Transferase</keyword>
<evidence type="ECO:0000313" key="4">
    <source>
        <dbReference type="EMBL" id="MCY9594790.1"/>
    </source>
</evidence>
<name>A0A410X1N1_9BACL</name>
<evidence type="ECO:0000256" key="1">
    <source>
        <dbReference type="ARBA" id="ARBA00022679"/>
    </source>
</evidence>
<dbReference type="InterPro" id="IPR016181">
    <property type="entry name" value="Acyl_CoA_acyltransferase"/>
</dbReference>
<dbReference type="PROSITE" id="PS51186">
    <property type="entry name" value="GNAT"/>
    <property type="match status" value="1"/>
</dbReference>
<feature type="domain" description="N-acetyltransferase" evidence="3">
    <location>
        <begin position="5"/>
        <end position="169"/>
    </location>
</feature>
<reference evidence="5 6" key="1">
    <citation type="submission" date="2018-01" db="EMBL/GenBank/DDBJ databases">
        <title>The whole genome sequencing and assembly of Paenibacillus chitinolyticus KCCM 41400 strain.</title>
        <authorList>
            <person name="Kim J.-Y."/>
            <person name="Park M.-K."/>
            <person name="Lee Y.-J."/>
            <person name="Yi H."/>
            <person name="Bahn Y.-S."/>
            <person name="Kim J.F."/>
            <person name="Lee D.-W."/>
        </authorList>
    </citation>
    <scope>NUCLEOTIDE SEQUENCE [LARGE SCALE GENOMIC DNA]</scope>
    <source>
        <strain evidence="5 6">KCCM 41400</strain>
    </source>
</reference>
<dbReference type="Proteomes" id="UP000288943">
    <property type="component" value="Chromosome"/>
</dbReference>
<dbReference type="InterPro" id="IPR050832">
    <property type="entry name" value="Bact_Acetyltransf"/>
</dbReference>
<evidence type="ECO:0000313" key="6">
    <source>
        <dbReference type="Proteomes" id="UP000288943"/>
    </source>
</evidence>
<dbReference type="SUPFAM" id="SSF55729">
    <property type="entry name" value="Acyl-CoA N-acyltransferases (Nat)"/>
    <property type="match status" value="1"/>
</dbReference>
<evidence type="ECO:0000313" key="7">
    <source>
        <dbReference type="Proteomes" id="UP001527202"/>
    </source>
</evidence>
<proteinExistence type="predicted"/>
<organism evidence="5 6">
    <name type="scientific">Paenibacillus chitinolyticus</name>
    <dbReference type="NCBI Taxonomy" id="79263"/>
    <lineage>
        <taxon>Bacteria</taxon>
        <taxon>Bacillati</taxon>
        <taxon>Bacillota</taxon>
        <taxon>Bacilli</taxon>
        <taxon>Bacillales</taxon>
        <taxon>Paenibacillaceae</taxon>
        <taxon>Paenibacillus</taxon>
    </lineage>
</organism>
<dbReference type="GO" id="GO:0016747">
    <property type="term" value="F:acyltransferase activity, transferring groups other than amino-acyl groups"/>
    <property type="evidence" value="ECO:0007669"/>
    <property type="project" value="InterPro"/>
</dbReference>
<sequence>MTHGVTIHELESMEAGVLNDLTELLIRVVEDGASIGFLPPVSWEDANTYWKKVIEPGVLAWNAVCDGKIVGTVQLHLAMKRNATHRAEVVKLMVHPEYRRKGVAHMLMQALEKTAAEEGRSLLVLDTREGDASNKLYKSFGYVEAGRIPHFAKSSDGNLHTTIFYYKLI</sequence>
<dbReference type="Pfam" id="PF00583">
    <property type="entry name" value="Acetyltransf_1"/>
    <property type="match status" value="1"/>
</dbReference>
<dbReference type="EMBL" id="CP026520">
    <property type="protein sequence ID" value="QAV20522.1"/>
    <property type="molecule type" value="Genomic_DNA"/>
</dbReference>
<dbReference type="Gene3D" id="3.40.630.30">
    <property type="match status" value="1"/>
</dbReference>
<dbReference type="KEGG" id="pchi:PC41400_23725"/>
<gene>
    <name evidence="4" type="ORF">M5X16_03255</name>
    <name evidence="5" type="ORF">PC41400_23725</name>
</gene>
<dbReference type="RefSeq" id="WP_042230254.1">
    <property type="nucleotide sequence ID" value="NZ_CP026520.1"/>
</dbReference>
<evidence type="ECO:0000259" key="3">
    <source>
        <dbReference type="PROSITE" id="PS51186"/>
    </source>
</evidence>
<protein>
    <submittedName>
        <fullName evidence="4 5">N-acetyltransferase</fullName>
    </submittedName>
</protein>
<dbReference type="AlphaFoldDB" id="A0A410X1N1"/>
<dbReference type="Proteomes" id="UP001527202">
    <property type="component" value="Unassembled WGS sequence"/>
</dbReference>
<reference evidence="4 7" key="2">
    <citation type="submission" date="2022-05" db="EMBL/GenBank/DDBJ databases">
        <title>Genome Sequencing of Bee-Associated Microbes.</title>
        <authorList>
            <person name="Dunlap C."/>
        </authorList>
    </citation>
    <scope>NUCLEOTIDE SEQUENCE [LARGE SCALE GENOMIC DNA]</scope>
    <source>
        <strain evidence="4 7">NRRL B-23120</strain>
    </source>
</reference>